<evidence type="ECO:0000313" key="1">
    <source>
        <dbReference type="EMBL" id="EFE77307.2"/>
    </source>
</evidence>
<sequence>MPAMPQITVDYSSTLDTAFDRQAFALALHPLVVSTVDARPEDCKTRFRRVEDVVVGAETEGRAVLHIEIGLLHGRTDDTKIRLAKAVLALISAHVKPVDGVTLHSSVEIPTLDVSYRKR</sequence>
<dbReference type="InterPro" id="IPR004220">
    <property type="entry name" value="5-COMe_2-OHmuconate_Isoase"/>
</dbReference>
<dbReference type="InterPro" id="IPR014347">
    <property type="entry name" value="Tautomerase/MIF_sf"/>
</dbReference>
<dbReference type="PANTHER" id="PTHR37950">
    <property type="entry name" value="4-HYDROXYPHENYLACETATE CATABOLISM PROTEIN"/>
    <property type="match status" value="1"/>
</dbReference>
<dbReference type="AlphaFoldDB" id="D6AJN5"/>
<dbReference type="PANTHER" id="PTHR37950:SF1">
    <property type="entry name" value="4-HYDROXYPHENYLACETATE CATABOLISM PROTEIN"/>
    <property type="match status" value="1"/>
</dbReference>
<organism evidence="1 2">
    <name type="scientific">Streptomyces filamentosus NRRL 15998</name>
    <dbReference type="NCBI Taxonomy" id="457431"/>
    <lineage>
        <taxon>Bacteria</taxon>
        <taxon>Bacillati</taxon>
        <taxon>Actinomycetota</taxon>
        <taxon>Actinomycetes</taxon>
        <taxon>Kitasatosporales</taxon>
        <taxon>Streptomycetaceae</taxon>
        <taxon>Streptomyces</taxon>
    </lineage>
</organism>
<protein>
    <submittedName>
        <fullName evidence="1">Isomerase</fullName>
    </submittedName>
</protein>
<dbReference type="Proteomes" id="UP000003986">
    <property type="component" value="Unassembled WGS sequence"/>
</dbReference>
<gene>
    <name evidence="1" type="ORF">SSGG_04674</name>
</gene>
<proteinExistence type="predicted"/>
<dbReference type="GO" id="GO:0008704">
    <property type="term" value="F:5-carboxymethyl-2-hydroxymuconate delta-isomerase activity"/>
    <property type="evidence" value="ECO:0007669"/>
    <property type="project" value="InterPro"/>
</dbReference>
<evidence type="ECO:0000313" key="2">
    <source>
        <dbReference type="Proteomes" id="UP000003986"/>
    </source>
</evidence>
<dbReference type="Gene3D" id="3.30.429.10">
    <property type="entry name" value="Macrophage Migration Inhibitory Factor"/>
    <property type="match status" value="1"/>
</dbReference>
<keyword evidence="1" id="KW-0413">Isomerase</keyword>
<name>D6AJN5_STRFL</name>
<reference evidence="2" key="1">
    <citation type="submission" date="2008-10" db="EMBL/GenBank/DDBJ databases">
        <authorList>
            <person name="Molnar K."/>
        </authorList>
    </citation>
    <scope>NUCLEOTIDE SEQUENCE [LARGE SCALE GENOMIC DNA]</scope>
    <source>
        <strain evidence="2">NRRL 15998</strain>
    </source>
</reference>
<accession>D6AJN5</accession>
<reference evidence="2" key="2">
    <citation type="submission" date="2008-12" db="EMBL/GenBank/DDBJ databases">
        <title>Annotation of Streptomyces roseosporus strain NRRL 15998.</title>
        <authorList>
            <consortium name="The Broad Institute Genome Sequencing Platform"/>
            <consortium name="Broad Institute Microbial Sequencing Center"/>
            <person name="Fischbach M."/>
            <person name="Ward D."/>
            <person name="Young S."/>
            <person name="Kodira C.D."/>
            <person name="Zeng Q."/>
            <person name="Koehrsen M."/>
            <person name="Godfrey P."/>
            <person name="Alvarado L."/>
            <person name="Berlin A.M."/>
            <person name="Borenstein D."/>
            <person name="Chen Z."/>
            <person name="Engels R."/>
            <person name="Freedman E."/>
            <person name="Gellesch M."/>
            <person name="Goldberg J."/>
            <person name="Griggs A."/>
            <person name="Gujja S."/>
            <person name="Heiman D.I."/>
            <person name="Hepburn T.A."/>
            <person name="Howarth C."/>
            <person name="Jen D."/>
            <person name="Larson L."/>
            <person name="Lewis B."/>
            <person name="Mehta T."/>
            <person name="Park D."/>
            <person name="Pearson M."/>
            <person name="Roberts A."/>
            <person name="Saif S."/>
            <person name="Shea T.D."/>
            <person name="Shenoy N."/>
            <person name="Sisk P."/>
            <person name="Stolte C."/>
            <person name="Sykes S.N."/>
            <person name="Walk T."/>
            <person name="White J."/>
            <person name="Yandava C."/>
            <person name="Straight P."/>
            <person name="Clardy J."/>
            <person name="Hung D."/>
            <person name="Kolter R."/>
            <person name="Mekalanos J."/>
            <person name="Walker S."/>
            <person name="Walsh C.T."/>
            <person name="Wieland B.L.C."/>
            <person name="Ilzarbe M."/>
            <person name="Galagan J."/>
            <person name="Nusbaum C."/>
            <person name="Birren B."/>
        </authorList>
    </citation>
    <scope>NUCLEOTIDE SEQUENCE [LARGE SCALE GENOMIC DNA]</scope>
    <source>
        <strain evidence="2">NRRL 15998</strain>
    </source>
</reference>
<dbReference type="SUPFAM" id="SSF55331">
    <property type="entry name" value="Tautomerase/MIF"/>
    <property type="match status" value="1"/>
</dbReference>
<dbReference type="EMBL" id="DS999644">
    <property type="protein sequence ID" value="EFE77307.2"/>
    <property type="molecule type" value="Genomic_DNA"/>
</dbReference>
<dbReference type="Pfam" id="PF02962">
    <property type="entry name" value="CHMI"/>
    <property type="match status" value="1"/>
</dbReference>